<evidence type="ECO:0000313" key="2">
    <source>
        <dbReference type="Proteomes" id="UP000276588"/>
    </source>
</evidence>
<dbReference type="PANTHER" id="PTHR37953:SF1">
    <property type="entry name" value="UPF0127 PROTEIN MJ1496"/>
    <property type="match status" value="1"/>
</dbReference>
<evidence type="ECO:0000313" key="1">
    <source>
        <dbReference type="EMBL" id="RJX44087.1"/>
    </source>
</evidence>
<dbReference type="EMBL" id="QKNY01000005">
    <property type="protein sequence ID" value="RJX44087.1"/>
    <property type="molecule type" value="Genomic_DNA"/>
</dbReference>
<dbReference type="InterPro" id="IPR038695">
    <property type="entry name" value="Saro_0823-like_sf"/>
</dbReference>
<gene>
    <name evidence="1" type="ORF">DM826_03145</name>
</gene>
<dbReference type="PANTHER" id="PTHR37953">
    <property type="entry name" value="UPF0127 PROTEIN MJ1496"/>
    <property type="match status" value="1"/>
</dbReference>
<name>A0A3A6Q475_9EURY</name>
<organism evidence="1 2">
    <name type="scientific">Halonotius aquaticus</name>
    <dbReference type="NCBI Taxonomy" id="2216978"/>
    <lineage>
        <taxon>Archaea</taxon>
        <taxon>Methanobacteriati</taxon>
        <taxon>Methanobacteriota</taxon>
        <taxon>Stenosarchaea group</taxon>
        <taxon>Halobacteria</taxon>
        <taxon>Halobacteriales</taxon>
        <taxon>Haloferacaceae</taxon>
        <taxon>Halonotius</taxon>
    </lineage>
</organism>
<sequence>MTRPPAWLLVAVAVAVLLGGGTVAVTSGVFAGDYTWATVTVVDADTATERATVDARIADTFNKRVTGLSTTDALGPNEGMLFVHTTEGRHGYVMRDMAFPLDIVFVDADGEITTIHHAAVDAEQTFYGTGRYVLELPSNYTTDNDITVGDQVELPTAYR</sequence>
<dbReference type="InterPro" id="IPR003795">
    <property type="entry name" value="DUF192"/>
</dbReference>
<dbReference type="Pfam" id="PF02643">
    <property type="entry name" value="DUF192"/>
    <property type="match status" value="1"/>
</dbReference>
<protein>
    <submittedName>
        <fullName evidence="1">DUF192 domain-containing protein</fullName>
    </submittedName>
</protein>
<reference evidence="1 2" key="1">
    <citation type="submission" date="2018-06" db="EMBL/GenBank/DDBJ databases">
        <title>Halonotius sp. F13-13 a new haloarchaeeon isolated from a solar saltern from Isla Cristina, Huelva, Spain.</title>
        <authorList>
            <person name="Duran-Viseras A."/>
            <person name="Sanchez-Porro C."/>
            <person name="Ventosa A."/>
        </authorList>
    </citation>
    <scope>NUCLEOTIDE SEQUENCE [LARGE SCALE GENOMIC DNA]</scope>
    <source>
        <strain evidence="1 2">F13-13</strain>
    </source>
</reference>
<proteinExistence type="predicted"/>
<dbReference type="RefSeq" id="WP_120101390.1">
    <property type="nucleotide sequence ID" value="NZ_QKNY01000005.1"/>
</dbReference>
<dbReference type="OrthoDB" id="6763at2157"/>
<comment type="caution">
    <text evidence="1">The sequence shown here is derived from an EMBL/GenBank/DDBJ whole genome shotgun (WGS) entry which is preliminary data.</text>
</comment>
<dbReference type="Proteomes" id="UP000276588">
    <property type="component" value="Unassembled WGS sequence"/>
</dbReference>
<dbReference type="AlphaFoldDB" id="A0A3A6Q475"/>
<keyword evidence="2" id="KW-1185">Reference proteome</keyword>
<dbReference type="Gene3D" id="2.60.120.1140">
    <property type="entry name" value="Protein of unknown function DUF192"/>
    <property type="match status" value="1"/>
</dbReference>
<accession>A0A3A6Q475</accession>